<dbReference type="Pfam" id="PF11325">
    <property type="entry name" value="DUF3127"/>
    <property type="match status" value="1"/>
</dbReference>
<organism evidence="3 4">
    <name type="scientific">Segatella copri</name>
    <dbReference type="NCBI Taxonomy" id="165179"/>
    <lineage>
        <taxon>Bacteria</taxon>
        <taxon>Pseudomonadati</taxon>
        <taxon>Bacteroidota</taxon>
        <taxon>Bacteroidia</taxon>
        <taxon>Bacteroidales</taxon>
        <taxon>Prevotellaceae</taxon>
        <taxon>Segatella</taxon>
    </lineage>
</organism>
<reference evidence="3 4" key="1">
    <citation type="submission" date="2019-09" db="EMBL/GenBank/DDBJ databases">
        <title>Distinct polysaccharide growth profiles of human intestinal Prevotella copri isolates.</title>
        <authorList>
            <person name="Fehlner-Peach H."/>
            <person name="Magnabosco C."/>
            <person name="Raghavan V."/>
            <person name="Scher J.U."/>
            <person name="Tett A."/>
            <person name="Cox L.M."/>
            <person name="Gottsegen C."/>
            <person name="Watters A."/>
            <person name="Wiltshire- Gordon J.D."/>
            <person name="Segata N."/>
            <person name="Bonneau R."/>
            <person name="Littman D.R."/>
        </authorList>
    </citation>
    <scope>NUCLEOTIDE SEQUENCE [LARGE SCALE GENOMIC DNA]</scope>
    <source>
        <strain evidence="3">IK21513</strain>
        <strain evidence="4">iK21513</strain>
    </source>
</reference>
<dbReference type="InterPro" id="IPR021474">
    <property type="entry name" value="DUF3127"/>
</dbReference>
<dbReference type="EMBL" id="VZCY01000115">
    <property type="protein sequence ID" value="MQN11003.1"/>
    <property type="molecule type" value="Genomic_DNA"/>
</dbReference>
<dbReference type="AlphaFoldDB" id="A0A6A7VVY1"/>
<reference evidence="2" key="2">
    <citation type="submission" date="2022-11" db="EMBL/GenBank/DDBJ databases">
        <title>Genomic repertoires linked with pathogenic potency of arthritogenic Prevotella copri isolated from the gut of rheumatoid arthritis patients.</title>
        <authorList>
            <person name="Nii T."/>
            <person name="Maeda Y."/>
            <person name="Motooka D."/>
            <person name="Naito M."/>
            <person name="Matsumoto Y."/>
            <person name="Ogawa T."/>
            <person name="Oguro-Igashira E."/>
            <person name="Kishikawa T."/>
            <person name="Yamashita M."/>
            <person name="Koizumi S."/>
            <person name="Kurakawa T."/>
            <person name="Okumura R."/>
            <person name="Kayama H."/>
            <person name="Murakami M."/>
            <person name="Sakaguchi T."/>
            <person name="Das B."/>
            <person name="Nakamura S."/>
            <person name="Okada Y."/>
            <person name="Kumanogoh A."/>
            <person name="Takeda K."/>
        </authorList>
    </citation>
    <scope>NUCLEOTIDE SEQUENCE</scope>
    <source>
        <strain evidence="2">H019-1</strain>
    </source>
</reference>
<dbReference type="RefSeq" id="WP_153080297.1">
    <property type="nucleotide sequence ID" value="NZ_JAPDVE010000005.1"/>
</dbReference>
<accession>A0A6A7VVY1</accession>
<evidence type="ECO:0000313" key="4">
    <source>
        <dbReference type="Proteomes" id="UP000406735"/>
    </source>
</evidence>
<evidence type="ECO:0000313" key="2">
    <source>
        <dbReference type="EMBL" id="MCW4130147.1"/>
    </source>
</evidence>
<name>A0A6A7VVY1_9BACT</name>
<dbReference type="EMBL" id="JAPDVG010000001">
    <property type="protein sequence ID" value="MCW4130147.1"/>
    <property type="molecule type" value="Genomic_DNA"/>
</dbReference>
<feature type="region of interest" description="Disordered" evidence="1">
    <location>
        <begin position="102"/>
        <end position="137"/>
    </location>
</feature>
<evidence type="ECO:0000256" key="1">
    <source>
        <dbReference type="SAM" id="MobiDB-lite"/>
    </source>
</evidence>
<comment type="caution">
    <text evidence="3">The sequence shown here is derived from an EMBL/GenBank/DDBJ whole genome shotgun (WGS) entry which is preliminary data.</text>
</comment>
<gene>
    <name evidence="3" type="ORF">F7D97_14000</name>
    <name evidence="2" type="ORF">ONT19_00755</name>
</gene>
<sequence>MANTMTGRVLLIGNVEEIPSKSGGEPFKKRVVVLNCTHSNFGEVYENYPSFEFSGKHVDDPADFAVGEIVTISFALQGTKYQKSANDPVKYFNTISGYKIEKYQRGGQTQQQAPPPPQPQGVQSPAPQPGKDDDLPF</sequence>
<dbReference type="Proteomes" id="UP000406735">
    <property type="component" value="Unassembled WGS sequence"/>
</dbReference>
<evidence type="ECO:0000313" key="3">
    <source>
        <dbReference type="EMBL" id="MQN11003.1"/>
    </source>
</evidence>
<protein>
    <submittedName>
        <fullName evidence="3">DUF3127 domain-containing protein</fullName>
    </submittedName>
</protein>
<proteinExistence type="predicted"/>
<dbReference type="Proteomes" id="UP001209417">
    <property type="component" value="Unassembled WGS sequence"/>
</dbReference>